<organism evidence="1 2">
    <name type="scientific">Bradyrhizobium canariense</name>
    <dbReference type="NCBI Taxonomy" id="255045"/>
    <lineage>
        <taxon>Bacteria</taxon>
        <taxon>Pseudomonadati</taxon>
        <taxon>Pseudomonadota</taxon>
        <taxon>Alphaproteobacteria</taxon>
        <taxon>Hyphomicrobiales</taxon>
        <taxon>Nitrobacteraceae</taxon>
        <taxon>Bradyrhizobium</taxon>
    </lineage>
</organism>
<name>A0A1H1MJU6_9BRAD</name>
<dbReference type="EMBL" id="LT629750">
    <property type="protein sequence ID" value="SDR87053.1"/>
    <property type="molecule type" value="Genomic_DNA"/>
</dbReference>
<reference evidence="2" key="1">
    <citation type="submission" date="2016-10" db="EMBL/GenBank/DDBJ databases">
        <authorList>
            <person name="Varghese N."/>
            <person name="Submissions S."/>
        </authorList>
    </citation>
    <scope>NUCLEOTIDE SEQUENCE [LARGE SCALE GENOMIC DNA]</scope>
    <source>
        <strain evidence="2">GAS369</strain>
    </source>
</reference>
<dbReference type="RefSeq" id="WP_146686037.1">
    <property type="nucleotide sequence ID" value="NZ_LT629750.1"/>
</dbReference>
<evidence type="ECO:0000313" key="1">
    <source>
        <dbReference type="EMBL" id="SDR87053.1"/>
    </source>
</evidence>
<protein>
    <recommendedName>
        <fullName evidence="3">AbiTii domain-containing protein</fullName>
    </recommendedName>
</protein>
<sequence>MDYQKVVERIYEHLEEDRVESAVMASLRMARAAKDYINSATFLRELYPSKTEVVRALYDEISLLKKDAQQFIFEKSLERWLELHTVETATPDEDRRKPEGDRRNVFMVAAGQLQSELDQAEHLIGDLALPAGMGEFDTAAFTDRFITEKARMRFRIRAIQTIKARLKVRCLNYAIEIERQLAAQKQNQAFLESVQNDVNNYFKARCDDVFVKLRKAAQLTQSKDAEDSALLLTEVRRAMKAAADHFYPPVPGLVVCADGKQRSLGDDQFLNRLHEYLARQVERSTSKELLKEELDHLAAFIRRLNDMASKGVHADVTFAEAKQGLIGVYFFLFNLIQHLTRATVAVA</sequence>
<evidence type="ECO:0000313" key="2">
    <source>
        <dbReference type="Proteomes" id="UP000243904"/>
    </source>
</evidence>
<gene>
    <name evidence="1" type="ORF">SAMN05444158_0252</name>
</gene>
<dbReference type="AlphaFoldDB" id="A0A1H1MJU6"/>
<dbReference type="Proteomes" id="UP000243904">
    <property type="component" value="Chromosome I"/>
</dbReference>
<keyword evidence="2" id="KW-1185">Reference proteome</keyword>
<accession>A0A1H1MJU6</accession>
<evidence type="ECO:0008006" key="3">
    <source>
        <dbReference type="Google" id="ProtNLM"/>
    </source>
</evidence>
<proteinExistence type="predicted"/>